<keyword evidence="2" id="KW-1185">Reference proteome</keyword>
<evidence type="ECO:0000313" key="2">
    <source>
        <dbReference type="Proteomes" id="UP000828048"/>
    </source>
</evidence>
<proteinExistence type="predicted"/>
<gene>
    <name evidence="1" type="ORF">Vadar_024385</name>
</gene>
<sequence length="58" mass="5939">MSLVLGLLGFAQNPLRITLPVSVARAKPEMPIEMPMSAVANAGASFIPSPTIAVGASF</sequence>
<dbReference type="EMBL" id="CM037157">
    <property type="protein sequence ID" value="KAH7849879.1"/>
    <property type="molecule type" value="Genomic_DNA"/>
</dbReference>
<reference evidence="1 2" key="1">
    <citation type="journal article" date="2021" name="Hortic Res">
        <title>High-quality reference genome and annotation aids understanding of berry development for evergreen blueberry (Vaccinium darrowii).</title>
        <authorList>
            <person name="Yu J."/>
            <person name="Hulse-Kemp A.M."/>
            <person name="Babiker E."/>
            <person name="Staton M."/>
        </authorList>
    </citation>
    <scope>NUCLEOTIDE SEQUENCE [LARGE SCALE GENOMIC DNA]</scope>
    <source>
        <strain evidence="2">cv. NJ 8807/NJ 8810</strain>
        <tissue evidence="1">Young leaf</tissue>
    </source>
</reference>
<organism evidence="1 2">
    <name type="scientific">Vaccinium darrowii</name>
    <dbReference type="NCBI Taxonomy" id="229202"/>
    <lineage>
        <taxon>Eukaryota</taxon>
        <taxon>Viridiplantae</taxon>
        <taxon>Streptophyta</taxon>
        <taxon>Embryophyta</taxon>
        <taxon>Tracheophyta</taxon>
        <taxon>Spermatophyta</taxon>
        <taxon>Magnoliopsida</taxon>
        <taxon>eudicotyledons</taxon>
        <taxon>Gunneridae</taxon>
        <taxon>Pentapetalae</taxon>
        <taxon>asterids</taxon>
        <taxon>Ericales</taxon>
        <taxon>Ericaceae</taxon>
        <taxon>Vaccinioideae</taxon>
        <taxon>Vaccinieae</taxon>
        <taxon>Vaccinium</taxon>
    </lineage>
</organism>
<accession>A0ACB7YA05</accession>
<protein>
    <submittedName>
        <fullName evidence="1">Uncharacterized protein</fullName>
    </submittedName>
</protein>
<comment type="caution">
    <text evidence="1">The sequence shown here is derived from an EMBL/GenBank/DDBJ whole genome shotgun (WGS) entry which is preliminary data.</text>
</comment>
<evidence type="ECO:0000313" key="1">
    <source>
        <dbReference type="EMBL" id="KAH7849879.1"/>
    </source>
</evidence>
<dbReference type="Proteomes" id="UP000828048">
    <property type="component" value="Chromosome 7"/>
</dbReference>
<name>A0ACB7YA05_9ERIC</name>